<feature type="region of interest" description="Disordered" evidence="6">
    <location>
        <begin position="88"/>
        <end position="215"/>
    </location>
</feature>
<dbReference type="InterPro" id="IPR045863">
    <property type="entry name" value="CorA_TM1_TM2"/>
</dbReference>
<comment type="subcellular location">
    <subcellularLocation>
        <location evidence="1">Membrane</location>
        <topology evidence="1">Multi-pass membrane protein</topology>
    </subcellularLocation>
</comment>
<dbReference type="OrthoDB" id="29879at2759"/>
<dbReference type="Gene3D" id="3.30.460.20">
    <property type="entry name" value="CorA soluble domain-like"/>
    <property type="match status" value="1"/>
</dbReference>
<protein>
    <submittedName>
        <fullName evidence="8">Cora-domain-containing protein</fullName>
    </submittedName>
</protein>
<feature type="compositionally biased region" description="Basic and acidic residues" evidence="6">
    <location>
        <begin position="1"/>
        <end position="11"/>
    </location>
</feature>
<evidence type="ECO:0000256" key="7">
    <source>
        <dbReference type="SAM" id="Phobius"/>
    </source>
</evidence>
<dbReference type="Proteomes" id="UP000800041">
    <property type="component" value="Unassembled WGS sequence"/>
</dbReference>
<comment type="similarity">
    <text evidence="2">Belongs to the CorA metal ion transporter (MIT) (TC 1.A.35) family.</text>
</comment>
<feature type="region of interest" description="Disordered" evidence="6">
    <location>
        <begin position="1"/>
        <end position="50"/>
    </location>
</feature>
<evidence type="ECO:0000313" key="9">
    <source>
        <dbReference type="Proteomes" id="UP000800041"/>
    </source>
</evidence>
<feature type="transmembrane region" description="Helical" evidence="7">
    <location>
        <begin position="604"/>
        <end position="623"/>
    </location>
</feature>
<proteinExistence type="inferred from homology"/>
<dbReference type="EMBL" id="ML977193">
    <property type="protein sequence ID" value="KAF1981785.1"/>
    <property type="molecule type" value="Genomic_DNA"/>
</dbReference>
<evidence type="ECO:0000256" key="1">
    <source>
        <dbReference type="ARBA" id="ARBA00004141"/>
    </source>
</evidence>
<accession>A0A6G1GLG7</accession>
<feature type="compositionally biased region" description="Basic and acidic residues" evidence="6">
    <location>
        <begin position="117"/>
        <end position="127"/>
    </location>
</feature>
<dbReference type="InterPro" id="IPR002523">
    <property type="entry name" value="MgTranspt_CorA/ZnTranspt_ZntB"/>
</dbReference>
<feature type="compositionally biased region" description="Low complexity" evidence="6">
    <location>
        <begin position="128"/>
        <end position="139"/>
    </location>
</feature>
<dbReference type="SUPFAM" id="SSF143865">
    <property type="entry name" value="CorA soluble domain-like"/>
    <property type="match status" value="1"/>
</dbReference>
<dbReference type="AlphaFoldDB" id="A0A6G1GLG7"/>
<organism evidence="8 9">
    <name type="scientific">Aulographum hederae CBS 113979</name>
    <dbReference type="NCBI Taxonomy" id="1176131"/>
    <lineage>
        <taxon>Eukaryota</taxon>
        <taxon>Fungi</taxon>
        <taxon>Dikarya</taxon>
        <taxon>Ascomycota</taxon>
        <taxon>Pezizomycotina</taxon>
        <taxon>Dothideomycetes</taxon>
        <taxon>Pleosporomycetidae</taxon>
        <taxon>Aulographales</taxon>
        <taxon>Aulographaceae</taxon>
    </lineage>
</organism>
<evidence type="ECO:0000256" key="6">
    <source>
        <dbReference type="SAM" id="MobiDB-lite"/>
    </source>
</evidence>
<feature type="transmembrane region" description="Helical" evidence="7">
    <location>
        <begin position="635"/>
        <end position="656"/>
    </location>
</feature>
<dbReference type="Pfam" id="PF01544">
    <property type="entry name" value="CorA"/>
    <property type="match status" value="1"/>
</dbReference>
<keyword evidence="9" id="KW-1185">Reference proteome</keyword>
<keyword evidence="4 7" id="KW-1133">Transmembrane helix</keyword>
<dbReference type="PANTHER" id="PTHR21535">
    <property type="entry name" value="MAGNESIUM AND COBALT TRANSPORT PROTEIN/MITOCHONDRIAL IMPORT INNER MEMBRANE TRANSLOCASE SUBUNIT TIM8"/>
    <property type="match status" value="1"/>
</dbReference>
<name>A0A6G1GLG7_9PEZI</name>
<keyword evidence="5 7" id="KW-0472">Membrane</keyword>
<dbReference type="CDD" id="cd12829">
    <property type="entry name" value="Alr1p-like"/>
    <property type="match status" value="1"/>
</dbReference>
<dbReference type="Gene3D" id="1.20.58.340">
    <property type="entry name" value="Magnesium transport protein CorA, transmembrane region"/>
    <property type="match status" value="2"/>
</dbReference>
<dbReference type="InterPro" id="IPR045861">
    <property type="entry name" value="CorA_cytoplasmic_dom"/>
</dbReference>
<feature type="compositionally biased region" description="Polar residues" evidence="6">
    <location>
        <begin position="295"/>
        <end position="305"/>
    </location>
</feature>
<keyword evidence="3 7" id="KW-0812">Transmembrane</keyword>
<feature type="region of interest" description="Disordered" evidence="6">
    <location>
        <begin position="249"/>
        <end position="313"/>
    </location>
</feature>
<dbReference type="PANTHER" id="PTHR21535:SF55">
    <property type="entry name" value="MAGNESIUM TRANSPORTER ALR1-RELATED"/>
    <property type="match status" value="1"/>
</dbReference>
<dbReference type="GO" id="GO:0010961">
    <property type="term" value="P:intracellular magnesium ion homeostasis"/>
    <property type="evidence" value="ECO:0007669"/>
    <property type="project" value="TreeGrafter"/>
</dbReference>
<dbReference type="GO" id="GO:0015095">
    <property type="term" value="F:magnesium ion transmembrane transporter activity"/>
    <property type="evidence" value="ECO:0007669"/>
    <property type="project" value="InterPro"/>
</dbReference>
<evidence type="ECO:0000256" key="3">
    <source>
        <dbReference type="ARBA" id="ARBA00022692"/>
    </source>
</evidence>
<dbReference type="SUPFAM" id="SSF144083">
    <property type="entry name" value="Magnesium transport protein CorA, transmembrane region"/>
    <property type="match status" value="1"/>
</dbReference>
<evidence type="ECO:0000256" key="5">
    <source>
        <dbReference type="ARBA" id="ARBA00023136"/>
    </source>
</evidence>
<feature type="compositionally biased region" description="Polar residues" evidence="6">
    <location>
        <begin position="171"/>
        <end position="186"/>
    </location>
</feature>
<gene>
    <name evidence="8" type="ORF">K402DRAFT_219761</name>
</gene>
<reference evidence="8" key="1">
    <citation type="journal article" date="2020" name="Stud. Mycol.">
        <title>101 Dothideomycetes genomes: a test case for predicting lifestyles and emergence of pathogens.</title>
        <authorList>
            <person name="Haridas S."/>
            <person name="Albert R."/>
            <person name="Binder M."/>
            <person name="Bloem J."/>
            <person name="Labutti K."/>
            <person name="Salamov A."/>
            <person name="Andreopoulos B."/>
            <person name="Baker S."/>
            <person name="Barry K."/>
            <person name="Bills G."/>
            <person name="Bluhm B."/>
            <person name="Cannon C."/>
            <person name="Castanera R."/>
            <person name="Culley D."/>
            <person name="Daum C."/>
            <person name="Ezra D."/>
            <person name="Gonzalez J."/>
            <person name="Henrissat B."/>
            <person name="Kuo A."/>
            <person name="Liang C."/>
            <person name="Lipzen A."/>
            <person name="Lutzoni F."/>
            <person name="Magnuson J."/>
            <person name="Mondo S."/>
            <person name="Nolan M."/>
            <person name="Ohm R."/>
            <person name="Pangilinan J."/>
            <person name="Park H.-J."/>
            <person name="Ramirez L."/>
            <person name="Alfaro M."/>
            <person name="Sun H."/>
            <person name="Tritt A."/>
            <person name="Yoshinaga Y."/>
            <person name="Zwiers L.-H."/>
            <person name="Turgeon B."/>
            <person name="Goodwin S."/>
            <person name="Spatafora J."/>
            <person name="Crous P."/>
            <person name="Grigoriev I."/>
        </authorList>
    </citation>
    <scope>NUCLEOTIDE SEQUENCE</scope>
    <source>
        <strain evidence="8">CBS 113979</strain>
    </source>
</reference>
<evidence type="ECO:0000256" key="4">
    <source>
        <dbReference type="ARBA" id="ARBA00022989"/>
    </source>
</evidence>
<dbReference type="InterPro" id="IPR044089">
    <property type="entry name" value="Alr1-like"/>
</dbReference>
<dbReference type="GO" id="GO:0005886">
    <property type="term" value="C:plasma membrane"/>
    <property type="evidence" value="ECO:0007669"/>
    <property type="project" value="TreeGrafter"/>
</dbReference>
<sequence>MSDTERSDQHNRAYSAPLLVDLDDHRHQHPIPRADTMSSQHSGTHTRRPTLASIHLPDPQLLGVHESLEGHDITTRDFECAILEDGNSALGSPTLDVSRGPPSPNIARRSTLRRTSPRMERPNHSRESSTSSRASRPTSVEAFADARRRQRAGTATSNAPSHIGEHLFRPRTNSNGTNAHAPTVTATEKEFDTESTRSSVEEDVCYPQSEEGESRERIDYEELDELVEKCRQATMDPDDLAEKVSSAMNHGASAAGIPTVVTEPPTPDRRPSELVGESSEDIENEKVHTLARTPTRPTHLSTSDSESQEERKPQMWTYFSTELEDTIHATNFAGLLSEGESPRDLFTLANPDKSVWWLDVMNATDDEVFRLCKGFNIHPLTREDIDSLEPREKVELFSTYYFVSFKSFKQTDKEADDYLDPVNVYVVVFREGLLTFTFAPNPHASNVRKRIGRLREYINLTPDWCCYAMIDDIVDSFGPSIHDVELRTQGIEDSIFTARMEDSREVLRTIGEERKTVMQLLRLLGGKADVIKGFAKRCNEGFEVAPRGDIGLYLGDVQDHVLTMVANLGHNEKMLSRSHSNYLAQINVDNIQAGNKVNETLGKITLVATILVPLNVITGLFGMNVPVPGKNAESLNWFFGILGLIIGLVAVFLAWARFRRMI</sequence>
<evidence type="ECO:0000256" key="2">
    <source>
        <dbReference type="ARBA" id="ARBA00009765"/>
    </source>
</evidence>
<evidence type="ECO:0000313" key="8">
    <source>
        <dbReference type="EMBL" id="KAF1981785.1"/>
    </source>
</evidence>